<evidence type="ECO:0000256" key="1">
    <source>
        <dbReference type="SAM" id="SignalP"/>
    </source>
</evidence>
<keyword evidence="1" id="KW-0732">Signal</keyword>
<proteinExistence type="predicted"/>
<name>A0ABV1RYV6_9BACT</name>
<dbReference type="Proteomes" id="UP001476807">
    <property type="component" value="Unassembled WGS sequence"/>
</dbReference>
<reference evidence="2 3" key="1">
    <citation type="submission" date="2024-06" db="EMBL/GenBank/DDBJ databases">
        <title>Pontibacter populi HYL7-15.</title>
        <authorList>
            <person name="Kim M.K."/>
        </authorList>
    </citation>
    <scope>NUCLEOTIDE SEQUENCE [LARGE SCALE GENOMIC DNA]</scope>
    <source>
        <strain evidence="2 3">HYL7-15</strain>
    </source>
</reference>
<evidence type="ECO:0008006" key="4">
    <source>
        <dbReference type="Google" id="ProtNLM"/>
    </source>
</evidence>
<feature type="chain" id="PRO_5046199706" description="FTP domain-containing protein" evidence="1">
    <location>
        <begin position="19"/>
        <end position="212"/>
    </location>
</feature>
<dbReference type="EMBL" id="JBEOKT010000027">
    <property type="protein sequence ID" value="MER2999583.1"/>
    <property type="molecule type" value="Genomic_DNA"/>
</dbReference>
<feature type="signal peptide" evidence="1">
    <location>
        <begin position="1"/>
        <end position="18"/>
    </location>
</feature>
<gene>
    <name evidence="2" type="ORF">ABS362_18670</name>
</gene>
<sequence length="212" mass="24293">MKFPLLIVVLLMSLSALGQITERQAYWKSIVDKDAKELGMATLDSAGNVKTYRIWYNSMQVVELIHLNDSIFDGHILNYVTKNSGTRKKPMKETLIHRIKIPPLTVRKLIDSLHNANIETLPDSDEIEGYPQGFDGRNYVFEIGTQGSYRIYSYWEPENEQYQNGSLAEIINVRKILRTLQTELSLSKLFSGFINRLPKGSYTYGITNLVKL</sequence>
<dbReference type="RefSeq" id="WP_350414462.1">
    <property type="nucleotide sequence ID" value="NZ_JBEOKT010000027.1"/>
</dbReference>
<comment type="caution">
    <text evidence="2">The sequence shown here is derived from an EMBL/GenBank/DDBJ whole genome shotgun (WGS) entry which is preliminary data.</text>
</comment>
<evidence type="ECO:0000313" key="2">
    <source>
        <dbReference type="EMBL" id="MER2999583.1"/>
    </source>
</evidence>
<keyword evidence="3" id="KW-1185">Reference proteome</keyword>
<evidence type="ECO:0000313" key="3">
    <source>
        <dbReference type="Proteomes" id="UP001476807"/>
    </source>
</evidence>
<organism evidence="2 3">
    <name type="scientific">Pontibacter populi</name>
    <dbReference type="NCBI Taxonomy" id="890055"/>
    <lineage>
        <taxon>Bacteria</taxon>
        <taxon>Pseudomonadati</taxon>
        <taxon>Bacteroidota</taxon>
        <taxon>Cytophagia</taxon>
        <taxon>Cytophagales</taxon>
        <taxon>Hymenobacteraceae</taxon>
        <taxon>Pontibacter</taxon>
    </lineage>
</organism>
<accession>A0ABV1RYV6</accession>
<protein>
    <recommendedName>
        <fullName evidence="4">FTP domain-containing protein</fullName>
    </recommendedName>
</protein>